<organism evidence="2 3">
    <name type="scientific">Sporosarcina highlanderae</name>
    <dbReference type="NCBI Taxonomy" id="3035916"/>
    <lineage>
        <taxon>Bacteria</taxon>
        <taxon>Bacillati</taxon>
        <taxon>Bacillota</taxon>
        <taxon>Bacilli</taxon>
        <taxon>Bacillales</taxon>
        <taxon>Caryophanaceae</taxon>
        <taxon>Sporosarcina</taxon>
    </lineage>
</organism>
<dbReference type="Gene3D" id="1.25.40.10">
    <property type="entry name" value="Tetratricopeptide repeat domain"/>
    <property type="match status" value="1"/>
</dbReference>
<dbReference type="Proteomes" id="UP001175097">
    <property type="component" value="Unassembled WGS sequence"/>
</dbReference>
<sequence length="328" mass="38213">MRKRNRYGRLLKKENVVMFPGALESLIEKGLDAVEDTNYPEAVEAFEQVYRFDPDNPRFLAPYAVALYETKNFEEAKEIASKLLYSGTTEYLDAMELYLAISIQLQHYEEVEMTIEALLDEEIVPPEMEKKFNYLRDLNKRLSHRYVSEHDEPKVANEIFTVEEFLDKSITEQQEMIAALAYRKSDKSVMELFHDIVEKEGLHPIVITYILVLLFESGYKQEVTITKFGNTKTVIPYDMDPPGYHDRYKEVVNLICEIAEKDPSRMQMALDAAKRYSIIAYPFNWDGYSTAEVATAYTQYIESMFQGEPMLDTELNSLIKKIDEQTDR</sequence>
<dbReference type="RefSeq" id="WP_301242710.1">
    <property type="nucleotide sequence ID" value="NZ_JAROCC010000004.1"/>
</dbReference>
<accession>A0ABT8JPU5</accession>
<dbReference type="SUPFAM" id="SSF48452">
    <property type="entry name" value="TPR-like"/>
    <property type="match status" value="1"/>
</dbReference>
<evidence type="ECO:0000313" key="2">
    <source>
        <dbReference type="EMBL" id="MDN4607163.1"/>
    </source>
</evidence>
<comment type="caution">
    <text evidence="2">The sequence shown here is derived from an EMBL/GenBank/DDBJ whole genome shotgun (WGS) entry which is preliminary data.</text>
</comment>
<dbReference type="InterPro" id="IPR019734">
    <property type="entry name" value="TPR_rpt"/>
</dbReference>
<evidence type="ECO:0000313" key="3">
    <source>
        <dbReference type="Proteomes" id="UP001175097"/>
    </source>
</evidence>
<dbReference type="PROSITE" id="PS50005">
    <property type="entry name" value="TPR"/>
    <property type="match status" value="1"/>
</dbReference>
<dbReference type="SUPFAM" id="SSF116965">
    <property type="entry name" value="Hypothetical protein MPN330"/>
    <property type="match status" value="1"/>
</dbReference>
<feature type="repeat" description="TPR" evidence="1">
    <location>
        <begin position="23"/>
        <end position="56"/>
    </location>
</feature>
<keyword evidence="1" id="KW-0802">TPR repeat</keyword>
<evidence type="ECO:0000256" key="1">
    <source>
        <dbReference type="PROSITE-ProRule" id="PRU00339"/>
    </source>
</evidence>
<keyword evidence="3" id="KW-1185">Reference proteome</keyword>
<protein>
    <submittedName>
        <fullName evidence="2">Tetratricopeptide repeat protein</fullName>
    </submittedName>
</protein>
<dbReference type="InterPro" id="IPR011990">
    <property type="entry name" value="TPR-like_helical_dom_sf"/>
</dbReference>
<proteinExistence type="predicted"/>
<dbReference type="Pfam" id="PF14559">
    <property type="entry name" value="TPR_19"/>
    <property type="match status" value="1"/>
</dbReference>
<gene>
    <name evidence="2" type="ORF">P5G49_06660</name>
</gene>
<dbReference type="EMBL" id="JAROCC010000004">
    <property type="protein sequence ID" value="MDN4607163.1"/>
    <property type="molecule type" value="Genomic_DNA"/>
</dbReference>
<reference evidence="2" key="1">
    <citation type="submission" date="2023-03" db="EMBL/GenBank/DDBJ databases">
        <title>MT1 and MT2 Draft Genomes of Novel Species.</title>
        <authorList>
            <person name="Venkateswaran K."/>
        </authorList>
    </citation>
    <scope>NUCLEOTIDE SEQUENCE</scope>
    <source>
        <strain evidence="2">F6_3S_P_2</strain>
    </source>
</reference>
<name>A0ABT8JPU5_9BACL</name>